<reference evidence="3" key="1">
    <citation type="journal article" date="2021" name="Genome Biol. Evol.">
        <title>A High-Quality Reference Genome for a Parasitic Bivalve with Doubly Uniparental Inheritance (Bivalvia: Unionida).</title>
        <authorList>
            <person name="Smith C.H."/>
        </authorList>
    </citation>
    <scope>NUCLEOTIDE SEQUENCE</scope>
    <source>
        <strain evidence="3">CHS0354</strain>
    </source>
</reference>
<feature type="signal peptide" evidence="2">
    <location>
        <begin position="1"/>
        <end position="19"/>
    </location>
</feature>
<keyword evidence="1" id="KW-0472">Membrane</keyword>
<feature type="chain" id="PRO_5041979753" evidence="2">
    <location>
        <begin position="20"/>
        <end position="399"/>
    </location>
</feature>
<keyword evidence="1" id="KW-0812">Transmembrane</keyword>
<dbReference type="Proteomes" id="UP001195483">
    <property type="component" value="Unassembled WGS sequence"/>
</dbReference>
<dbReference type="AlphaFoldDB" id="A0AAE0T980"/>
<comment type="caution">
    <text evidence="3">The sequence shown here is derived from an EMBL/GenBank/DDBJ whole genome shotgun (WGS) entry which is preliminary data.</text>
</comment>
<name>A0AAE0T980_9BIVA</name>
<keyword evidence="2" id="KW-0732">Signal</keyword>
<gene>
    <name evidence="3" type="ORF">CHS0354_013532</name>
</gene>
<protein>
    <submittedName>
        <fullName evidence="3">Uncharacterized protein</fullName>
    </submittedName>
</protein>
<evidence type="ECO:0000313" key="3">
    <source>
        <dbReference type="EMBL" id="KAK3605733.1"/>
    </source>
</evidence>
<evidence type="ECO:0000313" key="4">
    <source>
        <dbReference type="Proteomes" id="UP001195483"/>
    </source>
</evidence>
<accession>A0AAE0T980</accession>
<organism evidence="3 4">
    <name type="scientific">Potamilus streckersoni</name>
    <dbReference type="NCBI Taxonomy" id="2493646"/>
    <lineage>
        <taxon>Eukaryota</taxon>
        <taxon>Metazoa</taxon>
        <taxon>Spiralia</taxon>
        <taxon>Lophotrochozoa</taxon>
        <taxon>Mollusca</taxon>
        <taxon>Bivalvia</taxon>
        <taxon>Autobranchia</taxon>
        <taxon>Heteroconchia</taxon>
        <taxon>Palaeoheterodonta</taxon>
        <taxon>Unionida</taxon>
        <taxon>Unionoidea</taxon>
        <taxon>Unionidae</taxon>
        <taxon>Ambleminae</taxon>
        <taxon>Lampsilini</taxon>
        <taxon>Potamilus</taxon>
    </lineage>
</organism>
<reference evidence="3" key="2">
    <citation type="journal article" date="2021" name="Genome Biol. Evol.">
        <title>Developing a high-quality reference genome for a parasitic bivalve with doubly uniparental inheritance (Bivalvia: Unionida).</title>
        <authorList>
            <person name="Smith C.H."/>
        </authorList>
    </citation>
    <scope>NUCLEOTIDE SEQUENCE</scope>
    <source>
        <strain evidence="3">CHS0354</strain>
        <tissue evidence="3">Mantle</tissue>
    </source>
</reference>
<keyword evidence="4" id="KW-1185">Reference proteome</keyword>
<evidence type="ECO:0000256" key="1">
    <source>
        <dbReference type="SAM" id="Phobius"/>
    </source>
</evidence>
<proteinExistence type="predicted"/>
<sequence length="399" mass="44992">MGFIWIILLFLQFSGLIKGQECNQSDYRELYCKSKQERWAYSTVFCSIPEDSALTYKKMYDLTWCNYGGRQYYTVKSGSVQVWSGCELLIEFCLKRETTMTTTSTITTTGPSDGAVVSNTNTVEIITDVFNSTPRSSYEDVTRNSSNKFGKVDLKIHRQKVELAIFIGIAVGGVVLVVLSASILCFLRKRKARAPKKIGIQTGNVENINYMYLSDTREEVCGIVRYTNSPVDEIVCIPGETRIGFHGQDVDSKSDHGTIGCKDTDDYNRIYFSGKPIFLDPTYNRTESALAETRTRLYNATENSASKNPYLLDTEYNHKFVSRDNANDFNTCSDASENIIVDDSTYDNLGNIQTINVQSQAAARRQTSIMNKNICDNDTSINDSELNIYVNVNFNQNNE</sequence>
<evidence type="ECO:0000256" key="2">
    <source>
        <dbReference type="SAM" id="SignalP"/>
    </source>
</evidence>
<reference evidence="3" key="3">
    <citation type="submission" date="2023-05" db="EMBL/GenBank/DDBJ databases">
        <authorList>
            <person name="Smith C.H."/>
        </authorList>
    </citation>
    <scope>NUCLEOTIDE SEQUENCE</scope>
    <source>
        <strain evidence="3">CHS0354</strain>
        <tissue evidence="3">Mantle</tissue>
    </source>
</reference>
<dbReference type="EMBL" id="JAEAOA010000820">
    <property type="protein sequence ID" value="KAK3605733.1"/>
    <property type="molecule type" value="Genomic_DNA"/>
</dbReference>
<feature type="transmembrane region" description="Helical" evidence="1">
    <location>
        <begin position="163"/>
        <end position="187"/>
    </location>
</feature>
<keyword evidence="1" id="KW-1133">Transmembrane helix</keyword>